<dbReference type="OrthoDB" id="7429205at2"/>
<evidence type="ECO:0008006" key="4">
    <source>
        <dbReference type="Google" id="ProtNLM"/>
    </source>
</evidence>
<evidence type="ECO:0000313" key="2">
    <source>
        <dbReference type="EMBL" id="SMQ69385.1"/>
    </source>
</evidence>
<organism evidence="2 3">
    <name type="scientific">Altererythrobacter xiamenensis</name>
    <dbReference type="NCBI Taxonomy" id="1316679"/>
    <lineage>
        <taxon>Bacteria</taxon>
        <taxon>Pseudomonadati</taxon>
        <taxon>Pseudomonadota</taxon>
        <taxon>Alphaproteobacteria</taxon>
        <taxon>Sphingomonadales</taxon>
        <taxon>Erythrobacteraceae</taxon>
        <taxon>Altererythrobacter</taxon>
    </lineage>
</organism>
<dbReference type="RefSeq" id="WP_086437481.1">
    <property type="nucleotide sequence ID" value="NZ_FXWG01000002.1"/>
</dbReference>
<keyword evidence="3" id="KW-1185">Reference proteome</keyword>
<name>A0A1Y6F3G5_9SPHN</name>
<dbReference type="Proteomes" id="UP000194420">
    <property type="component" value="Unassembled WGS sequence"/>
</dbReference>
<dbReference type="EMBL" id="FXWG01000002">
    <property type="protein sequence ID" value="SMQ69385.1"/>
    <property type="molecule type" value="Genomic_DNA"/>
</dbReference>
<accession>A0A1Y6F3G5</accession>
<reference evidence="3" key="1">
    <citation type="submission" date="2017-04" db="EMBL/GenBank/DDBJ databases">
        <authorList>
            <person name="Varghese N."/>
            <person name="Submissions S."/>
        </authorList>
    </citation>
    <scope>NUCLEOTIDE SEQUENCE [LARGE SCALE GENOMIC DNA]</scope>
</reference>
<sequence>MKLIALATAGAIACILALPSQLQAQSLGSGDYEQCSVYDRDGNFAGHDSVCLERKRAALRRFERQRTRDLANSFSGFNGGSYTCPMFANNGNGYLSTYYTSGQIAPYGTAFDSAVNGRPCIPNPVYITKGVR</sequence>
<evidence type="ECO:0000313" key="3">
    <source>
        <dbReference type="Proteomes" id="UP000194420"/>
    </source>
</evidence>
<keyword evidence="1" id="KW-0732">Signal</keyword>
<feature type="chain" id="PRO_5013368782" description="YARHG domain-containing protein" evidence="1">
    <location>
        <begin position="25"/>
        <end position="132"/>
    </location>
</feature>
<dbReference type="AlphaFoldDB" id="A0A1Y6F3G5"/>
<proteinExistence type="predicted"/>
<gene>
    <name evidence="2" type="ORF">SAMN06297468_1583</name>
</gene>
<feature type="signal peptide" evidence="1">
    <location>
        <begin position="1"/>
        <end position="24"/>
    </location>
</feature>
<protein>
    <recommendedName>
        <fullName evidence="4">YARHG domain-containing protein</fullName>
    </recommendedName>
</protein>
<evidence type="ECO:0000256" key="1">
    <source>
        <dbReference type="SAM" id="SignalP"/>
    </source>
</evidence>